<dbReference type="CDD" id="cd00685">
    <property type="entry name" value="Trans_IPPS_HT"/>
    <property type="match status" value="1"/>
</dbReference>
<dbReference type="SUPFAM" id="SSF48576">
    <property type="entry name" value="Terpenoid synthases"/>
    <property type="match status" value="1"/>
</dbReference>
<sequence length="289" mass="31105">MTDPKSYISLHTQTVNETLERILPPETERPERLHQATRYSVFAGGKRLRPILCIAACEACGGTPQQAIKAACALELLHTYTLIHDDLPAMDNDTLRRGRPTCHVAFDEATAILAGDALLTLAFEVLATVPNIGNTLTLELARAAGSRGVIAGQAEDLAAEGQMPNAEMVEYIHRNKTAALIRAACVMGGLCAGADSHYLENLATYSENIGLAFQLVDDLLDESSTEEELGKNIGSDKEKGKMTWPAVHGIEATRIKADELTHKACSAAENLPHAAILNAIAQLMVARRN</sequence>
<dbReference type="FunFam" id="1.10.600.10:FF:000001">
    <property type="entry name" value="Geranylgeranyl diphosphate synthase"/>
    <property type="match status" value="1"/>
</dbReference>
<comment type="similarity">
    <text evidence="2 7">Belongs to the FPP/GGPP synthase family.</text>
</comment>
<evidence type="ECO:0000256" key="3">
    <source>
        <dbReference type="ARBA" id="ARBA00022679"/>
    </source>
</evidence>
<dbReference type="GO" id="GO:0005737">
    <property type="term" value="C:cytoplasm"/>
    <property type="evidence" value="ECO:0007669"/>
    <property type="project" value="UniProtKB-ARBA"/>
</dbReference>
<evidence type="ECO:0000256" key="5">
    <source>
        <dbReference type="ARBA" id="ARBA00022842"/>
    </source>
</evidence>
<dbReference type="InterPro" id="IPR033749">
    <property type="entry name" value="Polyprenyl_synt_CS"/>
</dbReference>
<reference evidence="8 9" key="1">
    <citation type="submission" date="2020-01" db="EMBL/GenBank/DDBJ databases">
        <title>Ponticoccus aerotolerans gen. nov., sp. nov., an anaerobic bacterium and proposal of Ponticoccusceae fam. nov., Ponticoccusles ord. nov. and Ponticoccuse classis nov. in the phylum Kiritimatiellaeota.</title>
        <authorList>
            <person name="Zhou L.Y."/>
            <person name="Du Z.J."/>
        </authorList>
    </citation>
    <scope>NUCLEOTIDE SEQUENCE [LARGE SCALE GENOMIC DNA]</scope>
    <source>
        <strain evidence="8 9">S-5007</strain>
    </source>
</reference>
<name>A0A6P1MBF8_9BACT</name>
<dbReference type="GO" id="GO:0004659">
    <property type="term" value="F:prenyltransferase activity"/>
    <property type="evidence" value="ECO:0007669"/>
    <property type="project" value="InterPro"/>
</dbReference>
<protein>
    <recommendedName>
        <fullName evidence="10">Polyprenyl synthetase family protein</fullName>
    </recommendedName>
</protein>
<dbReference type="PROSITE" id="PS00444">
    <property type="entry name" value="POLYPRENYL_SYNTHASE_2"/>
    <property type="match status" value="1"/>
</dbReference>
<dbReference type="InterPro" id="IPR008949">
    <property type="entry name" value="Isoprenoid_synthase_dom_sf"/>
</dbReference>
<dbReference type="PANTHER" id="PTHR43281:SF1">
    <property type="entry name" value="FARNESYL DIPHOSPHATE SYNTHASE"/>
    <property type="match status" value="1"/>
</dbReference>
<keyword evidence="3 7" id="KW-0808">Transferase</keyword>
<dbReference type="AlphaFoldDB" id="A0A6P1MBF8"/>
<evidence type="ECO:0000313" key="9">
    <source>
        <dbReference type="Proteomes" id="UP000464954"/>
    </source>
</evidence>
<dbReference type="GO" id="GO:0016114">
    <property type="term" value="P:terpenoid biosynthetic process"/>
    <property type="evidence" value="ECO:0007669"/>
    <property type="project" value="UniProtKB-ARBA"/>
</dbReference>
<dbReference type="Gene3D" id="1.10.600.10">
    <property type="entry name" value="Farnesyl Diphosphate Synthase"/>
    <property type="match status" value="1"/>
</dbReference>
<evidence type="ECO:0000256" key="6">
    <source>
        <dbReference type="ARBA" id="ARBA00023229"/>
    </source>
</evidence>
<evidence type="ECO:0000256" key="1">
    <source>
        <dbReference type="ARBA" id="ARBA00001946"/>
    </source>
</evidence>
<comment type="cofactor">
    <cofactor evidence="1">
        <name>Mg(2+)</name>
        <dbReference type="ChEBI" id="CHEBI:18420"/>
    </cofactor>
</comment>
<dbReference type="RefSeq" id="WP_160626773.1">
    <property type="nucleotide sequence ID" value="NZ_CP047593.1"/>
</dbReference>
<keyword evidence="6" id="KW-0414">Isoprene biosynthesis</keyword>
<dbReference type="KEGG" id="taer:GT409_02915"/>
<dbReference type="Proteomes" id="UP000464954">
    <property type="component" value="Chromosome"/>
</dbReference>
<dbReference type="PROSITE" id="PS00723">
    <property type="entry name" value="POLYPRENYL_SYNTHASE_1"/>
    <property type="match status" value="1"/>
</dbReference>
<dbReference type="SFLD" id="SFLDS00005">
    <property type="entry name" value="Isoprenoid_Synthase_Type_I"/>
    <property type="match status" value="1"/>
</dbReference>
<evidence type="ECO:0000256" key="7">
    <source>
        <dbReference type="RuleBase" id="RU004466"/>
    </source>
</evidence>
<evidence type="ECO:0000313" key="8">
    <source>
        <dbReference type="EMBL" id="QHI68445.1"/>
    </source>
</evidence>
<keyword evidence="5" id="KW-0460">Magnesium</keyword>
<evidence type="ECO:0000256" key="2">
    <source>
        <dbReference type="ARBA" id="ARBA00006706"/>
    </source>
</evidence>
<dbReference type="NCBIfam" id="NF045485">
    <property type="entry name" value="FPPsyn"/>
    <property type="match status" value="1"/>
</dbReference>
<dbReference type="PANTHER" id="PTHR43281">
    <property type="entry name" value="FARNESYL DIPHOSPHATE SYNTHASE"/>
    <property type="match status" value="1"/>
</dbReference>
<dbReference type="Pfam" id="PF00348">
    <property type="entry name" value="polyprenyl_synt"/>
    <property type="match status" value="1"/>
</dbReference>
<evidence type="ECO:0000256" key="4">
    <source>
        <dbReference type="ARBA" id="ARBA00022723"/>
    </source>
</evidence>
<keyword evidence="4" id="KW-0479">Metal-binding</keyword>
<gene>
    <name evidence="8" type="ORF">GT409_02915</name>
</gene>
<dbReference type="EMBL" id="CP047593">
    <property type="protein sequence ID" value="QHI68445.1"/>
    <property type="molecule type" value="Genomic_DNA"/>
</dbReference>
<dbReference type="GO" id="GO:0046872">
    <property type="term" value="F:metal ion binding"/>
    <property type="evidence" value="ECO:0007669"/>
    <property type="project" value="UniProtKB-KW"/>
</dbReference>
<proteinExistence type="inferred from homology"/>
<evidence type="ECO:0008006" key="10">
    <source>
        <dbReference type="Google" id="ProtNLM"/>
    </source>
</evidence>
<dbReference type="InterPro" id="IPR053378">
    <property type="entry name" value="Prenyl_diphosphate_synthase"/>
</dbReference>
<dbReference type="InterPro" id="IPR000092">
    <property type="entry name" value="Polyprenyl_synt"/>
</dbReference>
<organism evidence="8 9">
    <name type="scientific">Tichowtungia aerotolerans</name>
    <dbReference type="NCBI Taxonomy" id="2697043"/>
    <lineage>
        <taxon>Bacteria</taxon>
        <taxon>Pseudomonadati</taxon>
        <taxon>Kiritimatiellota</taxon>
        <taxon>Tichowtungiia</taxon>
        <taxon>Tichowtungiales</taxon>
        <taxon>Tichowtungiaceae</taxon>
        <taxon>Tichowtungia</taxon>
    </lineage>
</organism>
<dbReference type="SFLD" id="SFLDG01017">
    <property type="entry name" value="Polyprenyl_Transferase_Like"/>
    <property type="match status" value="1"/>
</dbReference>
<keyword evidence="9" id="KW-1185">Reference proteome</keyword>
<accession>A0A6P1MBF8</accession>